<dbReference type="GO" id="GO:0003677">
    <property type="term" value="F:DNA binding"/>
    <property type="evidence" value="ECO:0007669"/>
    <property type="project" value="UniProtKB-KW"/>
</dbReference>
<protein>
    <submittedName>
        <fullName evidence="1">Homeodomain-like domain-containing protein</fullName>
    </submittedName>
</protein>
<sequence length="126" mass="13783">MMDALPGIAGQIEEAIGRELTERLLKRRGGTEISIPKFARGSMLSEIVGLQATEKMIREIGPGRLKLPCGTMRGAKARKAEAIRMLREGASVPQVALACDLHSRTVQSYRAEMSGGDDRQMDLPFE</sequence>
<accession>A0A2S8S6F2</accession>
<dbReference type="Pfam" id="PF13384">
    <property type="entry name" value="HTH_23"/>
    <property type="match status" value="1"/>
</dbReference>
<proteinExistence type="predicted"/>
<reference evidence="1 2" key="1">
    <citation type="submission" date="2018-02" db="EMBL/GenBank/DDBJ databases">
        <title>Genomic Encyclopedia of Archaeal and Bacterial Type Strains, Phase II (KMG-II): from individual species to whole genera.</title>
        <authorList>
            <person name="Goeker M."/>
        </authorList>
    </citation>
    <scope>NUCLEOTIDE SEQUENCE [LARGE SCALE GENOMIC DNA]</scope>
    <source>
        <strain evidence="1 2">DSM 18921</strain>
    </source>
</reference>
<keyword evidence="1" id="KW-0371">Homeobox</keyword>
<keyword evidence="1" id="KW-0238">DNA-binding</keyword>
<dbReference type="OrthoDB" id="7605239at2"/>
<gene>
    <name evidence="1" type="ORF">LX70_02653</name>
</gene>
<keyword evidence="2" id="KW-1185">Reference proteome</keyword>
<dbReference type="Proteomes" id="UP000238338">
    <property type="component" value="Unassembled WGS sequence"/>
</dbReference>
<evidence type="ECO:0000313" key="1">
    <source>
        <dbReference type="EMBL" id="PQV56387.1"/>
    </source>
</evidence>
<name>A0A2S8S6F2_9RHOB</name>
<organism evidence="1 2">
    <name type="scientific">Albidovulum denitrificans</name>
    <dbReference type="NCBI Taxonomy" id="404881"/>
    <lineage>
        <taxon>Bacteria</taxon>
        <taxon>Pseudomonadati</taxon>
        <taxon>Pseudomonadota</taxon>
        <taxon>Alphaproteobacteria</taxon>
        <taxon>Rhodobacterales</taxon>
        <taxon>Paracoccaceae</taxon>
        <taxon>Albidovulum</taxon>
    </lineage>
</organism>
<evidence type="ECO:0000313" key="2">
    <source>
        <dbReference type="Proteomes" id="UP000238338"/>
    </source>
</evidence>
<dbReference type="AlphaFoldDB" id="A0A2S8S6F2"/>
<dbReference type="EMBL" id="PVEP01000005">
    <property type="protein sequence ID" value="PQV56387.1"/>
    <property type="molecule type" value="Genomic_DNA"/>
</dbReference>
<comment type="caution">
    <text evidence="1">The sequence shown here is derived from an EMBL/GenBank/DDBJ whole genome shotgun (WGS) entry which is preliminary data.</text>
</comment>